<comment type="caution">
    <text evidence="2">The sequence shown here is derived from an EMBL/GenBank/DDBJ whole genome shotgun (WGS) entry which is preliminary data.</text>
</comment>
<dbReference type="SUPFAM" id="SSF51735">
    <property type="entry name" value="NAD(P)-binding Rossmann-fold domains"/>
    <property type="match status" value="1"/>
</dbReference>
<dbReference type="InterPro" id="IPR050177">
    <property type="entry name" value="Lipid_A_modif_metabolic_enz"/>
</dbReference>
<dbReference type="AlphaFoldDB" id="A0A2V3UEQ6"/>
<gene>
    <name evidence="2" type="ORF">C7450_102393</name>
</gene>
<dbReference type="InterPro" id="IPR001509">
    <property type="entry name" value="Epimerase_deHydtase"/>
</dbReference>
<evidence type="ECO:0000313" key="2">
    <source>
        <dbReference type="EMBL" id="PXW63477.1"/>
    </source>
</evidence>
<dbReference type="InterPro" id="IPR036291">
    <property type="entry name" value="NAD(P)-bd_dom_sf"/>
</dbReference>
<feature type="domain" description="NAD-dependent epimerase/dehydratase" evidence="1">
    <location>
        <begin position="12"/>
        <end position="171"/>
    </location>
</feature>
<sequence length="302" mass="32713">MGQENGSRPSRVLVTGAAGRLGRLAVAHLSQAGRYQVIATDRVPLPDGVAADLTQPALQWAGLLEDVDAILHCAGHRGPDTTWREAQDLNLDMSLRLMMAARRRVSRFVFLSSNWVMAGHRFTEGAITADRDPDPINPYGMAKLAIERVGVALAEAGDFDFVALRIGMVIADPLEAARRLPSLRRWSQGMWLSGTDFCEGIEKALTAPIDSASVLNLVSDNPGTRWDISETMQRIGYAPTTGWQADVSEAQTRAEDTAARLNCCRGEIIRHLTAGSADGSDKAAARCVQILTRAEKGPKEPK</sequence>
<reference evidence="2 3" key="1">
    <citation type="submission" date="2018-05" db="EMBL/GenBank/DDBJ databases">
        <title>Genomic Encyclopedia of Type Strains, Phase IV (KMG-IV): sequencing the most valuable type-strain genomes for metagenomic binning, comparative biology and taxonomic classification.</title>
        <authorList>
            <person name="Goeker M."/>
        </authorList>
    </citation>
    <scope>NUCLEOTIDE SEQUENCE [LARGE SCALE GENOMIC DNA]</scope>
    <source>
        <strain evidence="2 3">DSM 6462</strain>
    </source>
</reference>
<organism evidence="2 3">
    <name type="scientific">Chelatococcus asaccharovorans</name>
    <dbReference type="NCBI Taxonomy" id="28210"/>
    <lineage>
        <taxon>Bacteria</taxon>
        <taxon>Pseudomonadati</taxon>
        <taxon>Pseudomonadota</taxon>
        <taxon>Alphaproteobacteria</taxon>
        <taxon>Hyphomicrobiales</taxon>
        <taxon>Chelatococcaceae</taxon>
        <taxon>Chelatococcus</taxon>
    </lineage>
</organism>
<accession>A0A2V3UEQ6</accession>
<dbReference type="RefSeq" id="WP_170147103.1">
    <property type="nucleotide sequence ID" value="NZ_JAHBRY010000002.1"/>
</dbReference>
<proteinExistence type="predicted"/>
<dbReference type="Pfam" id="PF01370">
    <property type="entry name" value="Epimerase"/>
    <property type="match status" value="1"/>
</dbReference>
<dbReference type="CDD" id="cd08946">
    <property type="entry name" value="SDR_e"/>
    <property type="match status" value="1"/>
</dbReference>
<keyword evidence="3" id="KW-1185">Reference proteome</keyword>
<dbReference type="PANTHER" id="PTHR43245">
    <property type="entry name" value="BIFUNCTIONAL POLYMYXIN RESISTANCE PROTEIN ARNA"/>
    <property type="match status" value="1"/>
</dbReference>
<dbReference type="PANTHER" id="PTHR43245:SF55">
    <property type="entry name" value="NAD(P)-BINDING DOMAIN-CONTAINING PROTEIN"/>
    <property type="match status" value="1"/>
</dbReference>
<dbReference type="Proteomes" id="UP000248021">
    <property type="component" value="Unassembled WGS sequence"/>
</dbReference>
<dbReference type="Gene3D" id="3.40.50.720">
    <property type="entry name" value="NAD(P)-binding Rossmann-like Domain"/>
    <property type="match status" value="1"/>
</dbReference>
<dbReference type="EMBL" id="QJJK01000002">
    <property type="protein sequence ID" value="PXW63477.1"/>
    <property type="molecule type" value="Genomic_DNA"/>
</dbReference>
<evidence type="ECO:0000313" key="3">
    <source>
        <dbReference type="Proteomes" id="UP000248021"/>
    </source>
</evidence>
<evidence type="ECO:0000259" key="1">
    <source>
        <dbReference type="Pfam" id="PF01370"/>
    </source>
</evidence>
<protein>
    <submittedName>
        <fullName evidence="2">NAD-dependent epimerase/dehydratase family protein</fullName>
    </submittedName>
</protein>
<name>A0A2V3UEQ6_9HYPH</name>